<organism evidence="2 3">
    <name type="scientific">Streptomyces marianii</name>
    <dbReference type="NCBI Taxonomy" id="1817406"/>
    <lineage>
        <taxon>Bacteria</taxon>
        <taxon>Bacillati</taxon>
        <taxon>Actinomycetota</taxon>
        <taxon>Actinomycetes</taxon>
        <taxon>Kitasatosporales</taxon>
        <taxon>Streptomycetaceae</taxon>
        <taxon>Streptomyces</taxon>
    </lineage>
</organism>
<accession>A0A5R9E3E1</accession>
<reference evidence="2 3" key="1">
    <citation type="submission" date="2019-05" db="EMBL/GenBank/DDBJ databases">
        <title>Streptomyces marianii sp. nov., a novel marine actinomycete from southern coast of India.</title>
        <authorList>
            <person name="Iniyan A.M."/>
            <person name="Wink J."/>
            <person name="Ramprasad E."/>
            <person name="Ramana C.V."/>
            <person name="Bunk B."/>
            <person name="Sproer C."/>
            <person name="Joseph F.-J.R.S."/>
            <person name="Vincent S.G.P."/>
        </authorList>
    </citation>
    <scope>NUCLEOTIDE SEQUENCE [LARGE SCALE GENOMIC DNA]</scope>
    <source>
        <strain evidence="2 3">ICN19</strain>
    </source>
</reference>
<protein>
    <submittedName>
        <fullName evidence="2">Uncharacterized protein</fullName>
    </submittedName>
</protein>
<name>A0A5R9E3E1_9ACTN</name>
<proteinExistence type="predicted"/>
<evidence type="ECO:0000313" key="2">
    <source>
        <dbReference type="EMBL" id="TLQ42533.1"/>
    </source>
</evidence>
<keyword evidence="3" id="KW-1185">Reference proteome</keyword>
<dbReference type="Proteomes" id="UP000305921">
    <property type="component" value="Unassembled WGS sequence"/>
</dbReference>
<feature type="compositionally biased region" description="Low complexity" evidence="1">
    <location>
        <begin position="1"/>
        <end position="20"/>
    </location>
</feature>
<feature type="region of interest" description="Disordered" evidence="1">
    <location>
        <begin position="1"/>
        <end position="71"/>
    </location>
</feature>
<evidence type="ECO:0000313" key="3">
    <source>
        <dbReference type="Proteomes" id="UP000305921"/>
    </source>
</evidence>
<dbReference type="AlphaFoldDB" id="A0A5R9E3E1"/>
<dbReference type="EMBL" id="VAWE01000001">
    <property type="protein sequence ID" value="TLQ42533.1"/>
    <property type="molecule type" value="Genomic_DNA"/>
</dbReference>
<evidence type="ECO:0000256" key="1">
    <source>
        <dbReference type="SAM" id="MobiDB-lite"/>
    </source>
</evidence>
<dbReference type="RefSeq" id="WP_138051941.1">
    <property type="nucleotide sequence ID" value="NZ_VAWE01000001.1"/>
</dbReference>
<comment type="caution">
    <text evidence="2">The sequence shown here is derived from an EMBL/GenBank/DDBJ whole genome shotgun (WGS) entry which is preliminary data.</text>
</comment>
<gene>
    <name evidence="2" type="ORF">FEF34_04360</name>
</gene>
<sequence length="71" mass="7092">MASAATTSTTTGTTTATTQTVPETKKGTVESVPGPKKGTPAPKITQLPSHVASETERAGTSEGAPAVQPKK</sequence>